<keyword evidence="2" id="KW-0808">Transferase</keyword>
<evidence type="ECO:0000259" key="1">
    <source>
        <dbReference type="Pfam" id="PF13649"/>
    </source>
</evidence>
<dbReference type="Gene3D" id="3.40.50.150">
    <property type="entry name" value="Vaccinia Virus protein VP39"/>
    <property type="match status" value="1"/>
</dbReference>
<evidence type="ECO:0000313" key="3">
    <source>
        <dbReference type="Proteomes" id="UP001216595"/>
    </source>
</evidence>
<dbReference type="PANTHER" id="PTHR43464:SF82">
    <property type="entry name" value="METHYLTRANSFERASE DOMAIN-CONTAINING PROTEIN"/>
    <property type="match status" value="1"/>
</dbReference>
<sequence length="206" mass="21750">MPDDPSEGWDALAQRFMEMRSVVGAGLVRDWAIAQLPAGSAIVDVGCGSGVPIAEALMETGFAVSGIDASPRLVAAFHARFPDAPVACEAAQVSAFFDRTFDAAVCVGLIFLLSEADQADLIGRVAQALKPGGRFLFTATLQVCEWPDNLTGRLSRALGQATYTALLDAHGLSLVGSHHDEGGNHYYEAIKPCDPEPHKALSTSHD</sequence>
<dbReference type="CDD" id="cd02440">
    <property type="entry name" value="AdoMet_MTases"/>
    <property type="match status" value="1"/>
</dbReference>
<dbReference type="GO" id="GO:0008168">
    <property type="term" value="F:methyltransferase activity"/>
    <property type="evidence" value="ECO:0007669"/>
    <property type="project" value="UniProtKB-KW"/>
</dbReference>
<proteinExistence type="predicted"/>
<feature type="domain" description="Methyltransferase" evidence="1">
    <location>
        <begin position="42"/>
        <end position="133"/>
    </location>
</feature>
<dbReference type="Pfam" id="PF13649">
    <property type="entry name" value="Methyltransf_25"/>
    <property type="match status" value="1"/>
</dbReference>
<accession>A0ABT5IFQ7</accession>
<name>A0ABT5IFQ7_9CAUL</name>
<dbReference type="PANTHER" id="PTHR43464">
    <property type="entry name" value="METHYLTRANSFERASE"/>
    <property type="match status" value="1"/>
</dbReference>
<organism evidence="2 3">
    <name type="scientific">Asticcacaulis currens</name>
    <dbReference type="NCBI Taxonomy" id="2984210"/>
    <lineage>
        <taxon>Bacteria</taxon>
        <taxon>Pseudomonadati</taxon>
        <taxon>Pseudomonadota</taxon>
        <taxon>Alphaproteobacteria</taxon>
        <taxon>Caulobacterales</taxon>
        <taxon>Caulobacteraceae</taxon>
        <taxon>Asticcacaulis</taxon>
    </lineage>
</organism>
<dbReference type="GO" id="GO:0032259">
    <property type="term" value="P:methylation"/>
    <property type="evidence" value="ECO:0007669"/>
    <property type="project" value="UniProtKB-KW"/>
</dbReference>
<dbReference type="InterPro" id="IPR041698">
    <property type="entry name" value="Methyltransf_25"/>
</dbReference>
<comment type="caution">
    <text evidence="2">The sequence shown here is derived from an EMBL/GenBank/DDBJ whole genome shotgun (WGS) entry which is preliminary data.</text>
</comment>
<dbReference type="EMBL" id="JAQQKW010000006">
    <property type="protein sequence ID" value="MDC7695000.1"/>
    <property type="molecule type" value="Genomic_DNA"/>
</dbReference>
<protein>
    <submittedName>
        <fullName evidence="2">Class I SAM-dependent methyltransferase</fullName>
    </submittedName>
</protein>
<keyword evidence="3" id="KW-1185">Reference proteome</keyword>
<dbReference type="InterPro" id="IPR029063">
    <property type="entry name" value="SAM-dependent_MTases_sf"/>
</dbReference>
<dbReference type="SUPFAM" id="SSF53335">
    <property type="entry name" value="S-adenosyl-L-methionine-dependent methyltransferases"/>
    <property type="match status" value="1"/>
</dbReference>
<dbReference type="Proteomes" id="UP001216595">
    <property type="component" value="Unassembled WGS sequence"/>
</dbReference>
<gene>
    <name evidence="2" type="ORF">PQU94_11995</name>
</gene>
<dbReference type="RefSeq" id="WP_272741700.1">
    <property type="nucleotide sequence ID" value="NZ_JAQQKW010000006.1"/>
</dbReference>
<keyword evidence="2" id="KW-0489">Methyltransferase</keyword>
<evidence type="ECO:0000313" key="2">
    <source>
        <dbReference type="EMBL" id="MDC7695000.1"/>
    </source>
</evidence>
<reference evidence="2 3" key="1">
    <citation type="submission" date="2023-01" db="EMBL/GenBank/DDBJ databases">
        <title>Novel species of the genus Asticcacaulis isolated from rivers.</title>
        <authorList>
            <person name="Lu H."/>
        </authorList>
    </citation>
    <scope>NUCLEOTIDE SEQUENCE [LARGE SCALE GENOMIC DNA]</scope>
    <source>
        <strain evidence="2 3">DXS10W</strain>
    </source>
</reference>